<dbReference type="Pfam" id="PF00300">
    <property type="entry name" value="His_Phos_1"/>
    <property type="match status" value="1"/>
</dbReference>
<keyword evidence="1" id="KW-0677">Repeat</keyword>
<dbReference type="InterPro" id="IPR027417">
    <property type="entry name" value="P-loop_NTPase"/>
</dbReference>
<dbReference type="InterPro" id="IPR013078">
    <property type="entry name" value="His_Pase_superF_clade-1"/>
</dbReference>
<keyword evidence="3" id="KW-0040">ANK repeat</keyword>
<organism evidence="6 7">
    <name type="scientific">Lactarius akahatsu</name>
    <dbReference type="NCBI Taxonomy" id="416441"/>
    <lineage>
        <taxon>Eukaryota</taxon>
        <taxon>Fungi</taxon>
        <taxon>Dikarya</taxon>
        <taxon>Basidiomycota</taxon>
        <taxon>Agaricomycotina</taxon>
        <taxon>Agaricomycetes</taxon>
        <taxon>Russulales</taxon>
        <taxon>Russulaceae</taxon>
        <taxon>Lactarius</taxon>
    </lineage>
</organism>
<dbReference type="EMBL" id="JAKELL010000005">
    <property type="protein sequence ID" value="KAH8998647.1"/>
    <property type="molecule type" value="Genomic_DNA"/>
</dbReference>
<feature type="binding site" evidence="2">
    <location>
        <position position="57"/>
    </location>
    <ligand>
        <name>substrate</name>
    </ligand>
</feature>
<dbReference type="PROSITE" id="PS50297">
    <property type="entry name" value="ANK_REP_REGION"/>
    <property type="match status" value="4"/>
</dbReference>
<evidence type="ECO:0000256" key="3">
    <source>
        <dbReference type="PROSITE-ProRule" id="PRU00023"/>
    </source>
</evidence>
<dbReference type="PANTHER" id="PTHR10039">
    <property type="entry name" value="AMELOGENIN"/>
    <property type="match status" value="1"/>
</dbReference>
<dbReference type="Pfam" id="PF24883">
    <property type="entry name" value="NPHP3_N"/>
    <property type="match status" value="1"/>
</dbReference>
<feature type="binding site" evidence="2">
    <location>
        <begin position="11"/>
        <end position="18"/>
    </location>
    <ligand>
        <name>substrate</name>
    </ligand>
</feature>
<dbReference type="SUPFAM" id="SSF52540">
    <property type="entry name" value="P-loop containing nucleoside triphosphate hydrolases"/>
    <property type="match status" value="1"/>
</dbReference>
<dbReference type="Proteomes" id="UP001201163">
    <property type="component" value="Unassembled WGS sequence"/>
</dbReference>
<sequence>MSNSVIVTFIRHAQSTDNNTGWKDAPLSYNGVNQARTLGESLADTNFTAIYTSDLQRAFATAQALYDHQKDPKPSFDSSDLFREQNVGLAVGKPMSSDVISPTLSWEEHAARGVYLACYSDDDRFPGGESIKDMAERARIGLEQFVSPHVCQAAKGETGIHVAVVSHGLYIIKLVSELFKKSAKQVRKPEDISLLNTGWIRVVVDIEGVQEGQSIDVDKERPALAMRITEVEGRHYGSALGEGVGLIFSPAKYIGDAPIFQTAKDVTASYDTLASLFERMQGFLQRLEIYSGTPLTPATTEVLGRIMAEVLSIFALVTKEMKQRQFKKYLKRLVGRTDVEDALKRLDVLTQEEMRMAVARNLAVTHGIDHNVKAIKAIASDVGTNVNVLMDVTCSVDDNMREIREATATLSRRHARSDLRRWISPPNPSINHNLACDTHHNGTTMWFAQCNAFDEWKKNGSLLWIRGNPGSGKSVLCSTIIEDLKRTVGSSLMIYFYFDFKDAAKRDIRGLLSSLLIQLSDTSDICWSVLSDLYTKHRDGSDQPSEATLIQCLKYMLQYVPHTPFYIIMDALDECPNITGTPSPREKVLNFVEDLICGQYPNLYLCITSRPEQDIRTVLDPLTPTSRRVSLHEEGGQREDINTYIGCFVNTDRAMRRWRAEEKQLVINTLSERADGMFRWVFCQMDTLRRCMATSIRQALNQLPASLDETYERILQGIPMQKREHAHRLFQCLIASICPLELQELAEIFAIQFDSKIATNLEESWRPEDAEDAVLSACSSLVSVVKVKDSQFVQFSHFSVKEFLTSDRLATSTATSIRYFHAPLESAHMTLVQACLTVLLQLDEKVDRKRIQELPLAFYAAQHLADHARYKNIELQIQDRIELLFDRNKPHFAAWTWIYDGSKGHDRSVTKLAEHPSPPTVTPLCYAALHGLSWTTKRLLVARRQDLDIRGGRYGTPMHVALAMGHLEVARFLLEHGADVEAKDSWGNNPLTTVPWDDHDSRVEATRLLLDFGADANVRSHANWAPLHSAAFTGHYEVARMLLQHNADVNIKGFADQTPLHYASEMGHVEVVRLLIEHGANINAQDSSIGTPLCRASRDGKLEVVRFLLRHGANVHIRGKLNLTPYQVASTREVAQLLLEYGAEGQ</sequence>
<dbReference type="PANTHER" id="PTHR10039:SF16">
    <property type="entry name" value="GPI INOSITOL-DEACYLASE"/>
    <property type="match status" value="1"/>
</dbReference>
<dbReference type="Gene3D" id="1.25.40.20">
    <property type="entry name" value="Ankyrin repeat-containing domain"/>
    <property type="match status" value="3"/>
</dbReference>
<dbReference type="Pfam" id="PF22939">
    <property type="entry name" value="WHD_GPIID"/>
    <property type="match status" value="1"/>
</dbReference>
<evidence type="ECO:0000259" key="5">
    <source>
        <dbReference type="Pfam" id="PF24883"/>
    </source>
</evidence>
<dbReference type="PROSITE" id="PS50088">
    <property type="entry name" value="ANK_REPEAT"/>
    <property type="match status" value="4"/>
</dbReference>
<dbReference type="InterPro" id="IPR002110">
    <property type="entry name" value="Ankyrin_rpt"/>
</dbReference>
<proteinExistence type="predicted"/>
<dbReference type="InterPro" id="IPR036770">
    <property type="entry name" value="Ankyrin_rpt-contain_sf"/>
</dbReference>
<dbReference type="SMART" id="SM00248">
    <property type="entry name" value="ANK"/>
    <property type="match status" value="4"/>
</dbReference>
<dbReference type="Gene3D" id="3.40.50.300">
    <property type="entry name" value="P-loop containing nucleotide triphosphate hydrolases"/>
    <property type="match status" value="1"/>
</dbReference>
<feature type="repeat" description="ANK" evidence="3">
    <location>
        <begin position="1091"/>
        <end position="1120"/>
    </location>
</feature>
<feature type="repeat" description="ANK" evidence="3">
    <location>
        <begin position="1055"/>
        <end position="1087"/>
    </location>
</feature>
<evidence type="ECO:0000313" key="6">
    <source>
        <dbReference type="EMBL" id="KAH8998647.1"/>
    </source>
</evidence>
<feature type="repeat" description="ANK" evidence="3">
    <location>
        <begin position="953"/>
        <end position="985"/>
    </location>
</feature>
<dbReference type="Pfam" id="PF12796">
    <property type="entry name" value="Ank_2"/>
    <property type="match status" value="2"/>
</dbReference>
<gene>
    <name evidence="6" type="ORF">EDB92DRAFT_1941444</name>
</gene>
<accession>A0AAD4LQD0</accession>
<dbReference type="SMART" id="SM00855">
    <property type="entry name" value="PGAM"/>
    <property type="match status" value="1"/>
</dbReference>
<feature type="binding site" evidence="2">
    <location>
        <begin position="20"/>
        <end position="21"/>
    </location>
    <ligand>
        <name>substrate</name>
    </ligand>
</feature>
<protein>
    <submittedName>
        <fullName evidence="6">Uncharacterized protein</fullName>
    </submittedName>
</protein>
<dbReference type="PRINTS" id="PR01415">
    <property type="entry name" value="ANKYRIN"/>
</dbReference>
<feature type="domain" description="Nephrocystin 3-like N-terminal" evidence="5">
    <location>
        <begin position="442"/>
        <end position="610"/>
    </location>
</feature>
<dbReference type="InterPro" id="IPR029033">
    <property type="entry name" value="His_PPase_superfam"/>
</dbReference>
<dbReference type="AlphaFoldDB" id="A0AAD4LQD0"/>
<dbReference type="CDD" id="cd07067">
    <property type="entry name" value="HP_PGM_like"/>
    <property type="match status" value="1"/>
</dbReference>
<dbReference type="Pfam" id="PF00023">
    <property type="entry name" value="Ank"/>
    <property type="match status" value="1"/>
</dbReference>
<evidence type="ECO:0000259" key="4">
    <source>
        <dbReference type="Pfam" id="PF22939"/>
    </source>
</evidence>
<keyword evidence="7" id="KW-1185">Reference proteome</keyword>
<feature type="repeat" description="ANK" evidence="3">
    <location>
        <begin position="1022"/>
        <end position="1054"/>
    </location>
</feature>
<reference evidence="6" key="1">
    <citation type="submission" date="2022-01" db="EMBL/GenBank/DDBJ databases">
        <title>Comparative genomics reveals a dynamic genome evolution in the ectomycorrhizal milk-cap (Lactarius) mushrooms.</title>
        <authorList>
            <consortium name="DOE Joint Genome Institute"/>
            <person name="Lebreton A."/>
            <person name="Tang N."/>
            <person name="Kuo A."/>
            <person name="LaButti K."/>
            <person name="Drula E."/>
            <person name="Barry K."/>
            <person name="Clum A."/>
            <person name="Lipzen A."/>
            <person name="Mousain D."/>
            <person name="Ng V."/>
            <person name="Wang R."/>
            <person name="Wang X."/>
            <person name="Dai Y."/>
            <person name="Henrissat B."/>
            <person name="Grigoriev I.V."/>
            <person name="Guerin-Laguette A."/>
            <person name="Yu F."/>
            <person name="Martin F.M."/>
        </authorList>
    </citation>
    <scope>NUCLEOTIDE SEQUENCE</scope>
    <source>
        <strain evidence="6">QP</strain>
    </source>
</reference>
<evidence type="ECO:0000256" key="2">
    <source>
        <dbReference type="PIRSR" id="PIRSR613078-2"/>
    </source>
</evidence>
<name>A0AAD4LQD0_9AGAM</name>
<dbReference type="SUPFAM" id="SSF53254">
    <property type="entry name" value="Phosphoglycerate mutase-like"/>
    <property type="match status" value="1"/>
</dbReference>
<comment type="caution">
    <text evidence="6">The sequence shown here is derived from an EMBL/GenBank/DDBJ whole genome shotgun (WGS) entry which is preliminary data.</text>
</comment>
<evidence type="ECO:0000313" key="7">
    <source>
        <dbReference type="Proteomes" id="UP001201163"/>
    </source>
</evidence>
<evidence type="ECO:0000256" key="1">
    <source>
        <dbReference type="ARBA" id="ARBA00022737"/>
    </source>
</evidence>
<dbReference type="InterPro" id="IPR056884">
    <property type="entry name" value="NPHP3-like_N"/>
</dbReference>
<dbReference type="InterPro" id="IPR054471">
    <property type="entry name" value="GPIID_WHD"/>
</dbReference>
<dbReference type="SUPFAM" id="SSF48403">
    <property type="entry name" value="Ankyrin repeat"/>
    <property type="match status" value="1"/>
</dbReference>
<feature type="domain" description="GPI inositol-deacylase winged helix" evidence="4">
    <location>
        <begin position="721"/>
        <end position="813"/>
    </location>
</feature>
<dbReference type="Gene3D" id="3.40.50.1240">
    <property type="entry name" value="Phosphoglycerate mutase-like"/>
    <property type="match status" value="1"/>
</dbReference>